<evidence type="ECO:0000313" key="4">
    <source>
        <dbReference type="Proteomes" id="UP000297447"/>
    </source>
</evidence>
<evidence type="ECO:0000256" key="1">
    <source>
        <dbReference type="SAM" id="MobiDB-lite"/>
    </source>
</evidence>
<feature type="region of interest" description="Disordered" evidence="1">
    <location>
        <begin position="151"/>
        <end position="177"/>
    </location>
</feature>
<dbReference type="Proteomes" id="UP000297447">
    <property type="component" value="Unassembled WGS sequence"/>
</dbReference>
<dbReference type="PROSITE" id="PS50943">
    <property type="entry name" value="HTH_CROC1"/>
    <property type="match status" value="1"/>
</dbReference>
<dbReference type="Pfam" id="PF01381">
    <property type="entry name" value="HTH_3"/>
    <property type="match status" value="1"/>
</dbReference>
<dbReference type="GO" id="GO:0003677">
    <property type="term" value="F:DNA binding"/>
    <property type="evidence" value="ECO:0007669"/>
    <property type="project" value="InterPro"/>
</dbReference>
<dbReference type="SMART" id="SM00530">
    <property type="entry name" value="HTH_XRE"/>
    <property type="match status" value="1"/>
</dbReference>
<keyword evidence="4" id="KW-1185">Reference proteome</keyword>
<evidence type="ECO:0000259" key="2">
    <source>
        <dbReference type="PROSITE" id="PS50943"/>
    </source>
</evidence>
<dbReference type="CDD" id="cd00093">
    <property type="entry name" value="HTH_XRE"/>
    <property type="match status" value="1"/>
</dbReference>
<protein>
    <submittedName>
        <fullName evidence="3">Helix-turn-helix domain-containing protein</fullName>
    </submittedName>
</protein>
<dbReference type="InterPro" id="IPR010982">
    <property type="entry name" value="Lambda_DNA-bd_dom_sf"/>
</dbReference>
<dbReference type="SUPFAM" id="SSF47413">
    <property type="entry name" value="lambda repressor-like DNA-binding domains"/>
    <property type="match status" value="1"/>
</dbReference>
<dbReference type="InterPro" id="IPR001387">
    <property type="entry name" value="Cro/C1-type_HTH"/>
</dbReference>
<gene>
    <name evidence="3" type="ORF">E3T55_10840</name>
</gene>
<dbReference type="OrthoDB" id="4557883at2"/>
<evidence type="ECO:0000313" key="3">
    <source>
        <dbReference type="EMBL" id="TFD49573.1"/>
    </source>
</evidence>
<dbReference type="AlphaFoldDB" id="A0A4V3IR18"/>
<comment type="caution">
    <text evidence="3">The sequence shown here is derived from an EMBL/GenBank/DDBJ whole genome shotgun (WGS) entry which is preliminary data.</text>
</comment>
<sequence length="177" mass="19352">MPLEADVLVNDLVELGALIHRRRTELNLSQNELAHTVGTTRQWVSRLEKGKNDIGTARLLAVLGVLELNVEIRPPRLESAALAIPGDVGAPSLISPQIERLLARMTDETQALRPDAYSPSIGLRLPDRTASSSLNVLDAGRRRIFEASLKLSQRAAEADTETEKRTTTEAEPDDAQS</sequence>
<feature type="domain" description="HTH cro/C1-type" evidence="2">
    <location>
        <begin position="19"/>
        <end position="73"/>
    </location>
</feature>
<name>A0A4V3IR18_9MICO</name>
<accession>A0A4V3IR18</accession>
<reference evidence="3 4" key="1">
    <citation type="submission" date="2019-03" db="EMBL/GenBank/DDBJ databases">
        <title>Genomics of glacier-inhabiting Cryobacterium strains.</title>
        <authorList>
            <person name="Liu Q."/>
            <person name="Xin Y.-H."/>
        </authorList>
    </citation>
    <scope>NUCLEOTIDE SEQUENCE [LARGE SCALE GENOMIC DNA]</scope>
    <source>
        <strain evidence="3 4">Hh14</strain>
    </source>
</reference>
<dbReference type="EMBL" id="SOHE01000048">
    <property type="protein sequence ID" value="TFD49573.1"/>
    <property type="molecule type" value="Genomic_DNA"/>
</dbReference>
<proteinExistence type="predicted"/>
<dbReference type="Gene3D" id="1.10.260.40">
    <property type="entry name" value="lambda repressor-like DNA-binding domains"/>
    <property type="match status" value="1"/>
</dbReference>
<organism evidence="3 4">
    <name type="scientific">Cryobacterium frigoriphilum</name>
    <dbReference type="NCBI Taxonomy" id="1259150"/>
    <lineage>
        <taxon>Bacteria</taxon>
        <taxon>Bacillati</taxon>
        <taxon>Actinomycetota</taxon>
        <taxon>Actinomycetes</taxon>
        <taxon>Micrococcales</taxon>
        <taxon>Microbacteriaceae</taxon>
        <taxon>Cryobacterium</taxon>
    </lineage>
</organism>